<comment type="pathway">
    <text evidence="1">Cofactor biosynthesis; tetrahydrofolate biosynthesis; 2-amino-4-hydroxy-6-hydroxymethyl-7,8-dihydropteridine diphosphate from 7,8-dihydroneopterin triphosphate: step 4/4.</text>
</comment>
<evidence type="ECO:0000259" key="13">
    <source>
        <dbReference type="Pfam" id="PF01288"/>
    </source>
</evidence>
<comment type="similarity">
    <text evidence="2">Belongs to the HPPK family.</text>
</comment>
<dbReference type="InterPro" id="IPR000550">
    <property type="entry name" value="Hppk"/>
</dbReference>
<feature type="domain" description="7,8-dihydro-6-hydroxymethylpterin-pyrophosphokinase" evidence="13">
    <location>
        <begin position="8"/>
        <end position="158"/>
    </location>
</feature>
<keyword evidence="15" id="KW-1185">Reference proteome</keyword>
<dbReference type="GO" id="GO:0003848">
    <property type="term" value="F:2-amino-4-hydroxy-6-hydroxymethyldihydropteridine diphosphokinase activity"/>
    <property type="evidence" value="ECO:0007669"/>
    <property type="project" value="UniProtKB-EC"/>
</dbReference>
<evidence type="ECO:0000256" key="12">
    <source>
        <dbReference type="ARBA" id="ARBA00033413"/>
    </source>
</evidence>
<dbReference type="Gene3D" id="3.30.70.560">
    <property type="entry name" value="7,8-Dihydro-6-hydroxymethylpterin-pyrophosphokinase HPPK"/>
    <property type="match status" value="1"/>
</dbReference>
<dbReference type="EMBL" id="CP146069">
    <property type="protein sequence ID" value="WWR47494.1"/>
    <property type="molecule type" value="Genomic_DNA"/>
</dbReference>
<reference evidence="14 15" key="1">
    <citation type="submission" date="2023-10" db="EMBL/GenBank/DDBJ databases">
        <title>Roseovarius strain S88 nov., isolated from a marine algae.</title>
        <authorList>
            <person name="Lee M.W."/>
            <person name="Lee J.K."/>
            <person name="Kim J.M."/>
            <person name="Choi D.G."/>
            <person name="Baek J.H."/>
            <person name="Bayburt H."/>
            <person name="Jung J.J."/>
            <person name="Han D.M."/>
            <person name="Jeon C.O."/>
        </authorList>
    </citation>
    <scope>NUCLEOTIDE SEQUENCE [LARGE SCALE GENOMIC DNA]</scope>
    <source>
        <strain evidence="14 15">S88</strain>
    </source>
</reference>
<evidence type="ECO:0000256" key="8">
    <source>
        <dbReference type="ARBA" id="ARBA00022840"/>
    </source>
</evidence>
<comment type="function">
    <text evidence="10">Catalyzes the transfer of pyrophosphate from adenosine triphosphate (ATP) to 6-hydroxymethyl-7,8-dihydropterin, an enzymatic step in folate biosynthesis pathway.</text>
</comment>
<accession>A0ABZ2HL23</accession>
<evidence type="ECO:0000313" key="15">
    <source>
        <dbReference type="Proteomes" id="UP001364156"/>
    </source>
</evidence>
<gene>
    <name evidence="14" type="primary">folK</name>
    <name evidence="14" type="ORF">RZ517_04785</name>
</gene>
<keyword evidence="7" id="KW-0418">Kinase</keyword>
<dbReference type="Proteomes" id="UP001364156">
    <property type="component" value="Chromosome"/>
</dbReference>
<sequence>MSNQTCLIALGGNIPTAEGGPAHTLKEGLKSLARRDIEVKDVSRFYATPCFPKGAGPDYVNAAAVLVSDHTPEILMQVLHEVEAEFGRAREQRWGQRTLDLDLLAVESEIWPDEDTHRAWRDLSLQDQMQNAPDTFILPHPRLQDRAFVLVPLADIAPDWRHPILNRSVREMLACLSEQDIAEVVPL</sequence>
<evidence type="ECO:0000256" key="3">
    <source>
        <dbReference type="ARBA" id="ARBA00013253"/>
    </source>
</evidence>
<evidence type="ECO:0000256" key="6">
    <source>
        <dbReference type="ARBA" id="ARBA00022741"/>
    </source>
</evidence>
<dbReference type="CDD" id="cd00483">
    <property type="entry name" value="HPPK"/>
    <property type="match status" value="1"/>
</dbReference>
<dbReference type="PANTHER" id="PTHR43071:SF1">
    <property type="entry name" value="2-AMINO-4-HYDROXY-6-HYDROXYMETHYLDIHYDROPTERIDINE PYROPHOSPHOKINASE"/>
    <property type="match status" value="1"/>
</dbReference>
<keyword evidence="6" id="KW-0547">Nucleotide-binding</keyword>
<protein>
    <recommendedName>
        <fullName evidence="4">2-amino-4-hydroxy-6-hydroxymethyldihydropteridine pyrophosphokinase</fullName>
        <ecNumber evidence="3">2.7.6.3</ecNumber>
    </recommendedName>
    <alternativeName>
        <fullName evidence="11">6-hydroxymethyl-7,8-dihydropterin pyrophosphokinase</fullName>
    </alternativeName>
    <alternativeName>
        <fullName evidence="12">7,8-dihydro-6-hydroxymethylpterin-pyrophosphokinase</fullName>
    </alternativeName>
</protein>
<evidence type="ECO:0000256" key="7">
    <source>
        <dbReference type="ARBA" id="ARBA00022777"/>
    </source>
</evidence>
<dbReference type="Pfam" id="PF01288">
    <property type="entry name" value="HPPK"/>
    <property type="match status" value="1"/>
</dbReference>
<keyword evidence="9" id="KW-0289">Folate biosynthesis</keyword>
<dbReference type="RefSeq" id="WP_338550318.1">
    <property type="nucleotide sequence ID" value="NZ_CP146069.1"/>
</dbReference>
<keyword evidence="5 14" id="KW-0808">Transferase</keyword>
<evidence type="ECO:0000256" key="11">
    <source>
        <dbReference type="ARBA" id="ARBA00029766"/>
    </source>
</evidence>
<keyword evidence="8" id="KW-0067">ATP-binding</keyword>
<dbReference type="NCBIfam" id="TIGR01498">
    <property type="entry name" value="folK"/>
    <property type="match status" value="1"/>
</dbReference>
<evidence type="ECO:0000256" key="1">
    <source>
        <dbReference type="ARBA" id="ARBA00005051"/>
    </source>
</evidence>
<dbReference type="PANTHER" id="PTHR43071">
    <property type="entry name" value="2-AMINO-4-HYDROXY-6-HYDROXYMETHYLDIHYDROPTERIDINE PYROPHOSPHOKINASE"/>
    <property type="match status" value="1"/>
</dbReference>
<evidence type="ECO:0000256" key="5">
    <source>
        <dbReference type="ARBA" id="ARBA00022679"/>
    </source>
</evidence>
<dbReference type="InterPro" id="IPR035907">
    <property type="entry name" value="Hppk_sf"/>
</dbReference>
<organism evidence="14 15">
    <name type="scientific">Roseovarius phycicola</name>
    <dbReference type="NCBI Taxonomy" id="3080976"/>
    <lineage>
        <taxon>Bacteria</taxon>
        <taxon>Pseudomonadati</taxon>
        <taxon>Pseudomonadota</taxon>
        <taxon>Alphaproteobacteria</taxon>
        <taxon>Rhodobacterales</taxon>
        <taxon>Roseobacteraceae</taxon>
        <taxon>Roseovarius</taxon>
    </lineage>
</organism>
<name>A0ABZ2HL23_9RHOB</name>
<evidence type="ECO:0000256" key="10">
    <source>
        <dbReference type="ARBA" id="ARBA00029409"/>
    </source>
</evidence>
<dbReference type="EC" id="2.7.6.3" evidence="3"/>
<evidence type="ECO:0000256" key="2">
    <source>
        <dbReference type="ARBA" id="ARBA00005810"/>
    </source>
</evidence>
<evidence type="ECO:0000313" key="14">
    <source>
        <dbReference type="EMBL" id="WWR47494.1"/>
    </source>
</evidence>
<proteinExistence type="inferred from homology"/>
<dbReference type="SUPFAM" id="SSF55083">
    <property type="entry name" value="6-hydroxymethyl-7,8-dihydropterin pyrophosphokinase, HPPK"/>
    <property type="match status" value="1"/>
</dbReference>
<evidence type="ECO:0000256" key="4">
    <source>
        <dbReference type="ARBA" id="ARBA00016218"/>
    </source>
</evidence>
<evidence type="ECO:0000256" key="9">
    <source>
        <dbReference type="ARBA" id="ARBA00022909"/>
    </source>
</evidence>